<evidence type="ECO:0000313" key="3">
    <source>
        <dbReference type="Proteomes" id="UP000824469"/>
    </source>
</evidence>
<accession>A0AA38C0Z8</accession>
<protein>
    <submittedName>
        <fullName evidence="2">Uncharacterized protein</fullName>
    </submittedName>
</protein>
<feature type="compositionally biased region" description="Basic residues" evidence="1">
    <location>
        <begin position="52"/>
        <end position="64"/>
    </location>
</feature>
<dbReference type="AlphaFoldDB" id="A0AA38C0Z8"/>
<organism evidence="2 3">
    <name type="scientific">Taxus chinensis</name>
    <name type="common">Chinese yew</name>
    <name type="synonym">Taxus wallichiana var. chinensis</name>
    <dbReference type="NCBI Taxonomy" id="29808"/>
    <lineage>
        <taxon>Eukaryota</taxon>
        <taxon>Viridiplantae</taxon>
        <taxon>Streptophyta</taxon>
        <taxon>Embryophyta</taxon>
        <taxon>Tracheophyta</taxon>
        <taxon>Spermatophyta</taxon>
        <taxon>Pinopsida</taxon>
        <taxon>Pinidae</taxon>
        <taxon>Conifers II</taxon>
        <taxon>Cupressales</taxon>
        <taxon>Taxaceae</taxon>
        <taxon>Taxus</taxon>
    </lineage>
</organism>
<dbReference type="EMBL" id="JAHRHJ020003559">
    <property type="protein sequence ID" value="KAH9291527.1"/>
    <property type="molecule type" value="Genomic_DNA"/>
</dbReference>
<reference evidence="2 3" key="1">
    <citation type="journal article" date="2021" name="Nat. Plants">
        <title>The Taxus genome provides insights into paclitaxel biosynthesis.</title>
        <authorList>
            <person name="Xiong X."/>
            <person name="Gou J."/>
            <person name="Liao Q."/>
            <person name="Li Y."/>
            <person name="Zhou Q."/>
            <person name="Bi G."/>
            <person name="Li C."/>
            <person name="Du R."/>
            <person name="Wang X."/>
            <person name="Sun T."/>
            <person name="Guo L."/>
            <person name="Liang H."/>
            <person name="Lu P."/>
            <person name="Wu Y."/>
            <person name="Zhang Z."/>
            <person name="Ro D.K."/>
            <person name="Shang Y."/>
            <person name="Huang S."/>
            <person name="Yan J."/>
        </authorList>
    </citation>
    <scope>NUCLEOTIDE SEQUENCE [LARGE SCALE GENOMIC DNA]</scope>
    <source>
        <strain evidence="2">Ta-2019</strain>
    </source>
</reference>
<feature type="compositionally biased region" description="Polar residues" evidence="1">
    <location>
        <begin position="195"/>
        <end position="208"/>
    </location>
</feature>
<proteinExistence type="predicted"/>
<dbReference type="Proteomes" id="UP000824469">
    <property type="component" value="Unassembled WGS sequence"/>
</dbReference>
<feature type="non-terminal residue" evidence="2">
    <location>
        <position position="1"/>
    </location>
</feature>
<keyword evidence="3" id="KW-1185">Reference proteome</keyword>
<name>A0AA38C0Z8_TAXCH</name>
<evidence type="ECO:0000256" key="1">
    <source>
        <dbReference type="SAM" id="MobiDB-lite"/>
    </source>
</evidence>
<feature type="compositionally biased region" description="Polar residues" evidence="1">
    <location>
        <begin position="68"/>
        <end position="81"/>
    </location>
</feature>
<sequence length="215" mass="24625">PFKPPFLAPVNTQPDSEENVSFVEQLRLGRAEYDSLPDNIKMDMSYNNFMDHKRKNKGHRRHYDQRRPSNQGDLYQAVNKQSDVEESEVDRPPEESGDEKESVGVLAQLSSFQRNESFKFPVGFNLVDFLLQFGLLTVCIHCPHTLAEAVEKAYIAEETRGKTQLARDRIRSRIQQMQDGRSKGSVPHPWGGQSSGQASFRPPQQQKTRPPYRPP</sequence>
<evidence type="ECO:0000313" key="2">
    <source>
        <dbReference type="EMBL" id="KAH9291527.1"/>
    </source>
</evidence>
<feature type="region of interest" description="Disordered" evidence="1">
    <location>
        <begin position="174"/>
        <end position="215"/>
    </location>
</feature>
<comment type="caution">
    <text evidence="2">The sequence shown here is derived from an EMBL/GenBank/DDBJ whole genome shotgun (WGS) entry which is preliminary data.</text>
</comment>
<gene>
    <name evidence="2" type="ORF">KI387_043280</name>
</gene>
<feature type="compositionally biased region" description="Basic and acidic residues" evidence="1">
    <location>
        <begin position="89"/>
        <end position="102"/>
    </location>
</feature>
<feature type="region of interest" description="Disordered" evidence="1">
    <location>
        <begin position="49"/>
        <end position="102"/>
    </location>
</feature>